<dbReference type="PROSITE" id="PS51898">
    <property type="entry name" value="TYR_RECOMBINASE"/>
    <property type="match status" value="1"/>
</dbReference>
<evidence type="ECO:0000256" key="1">
    <source>
        <dbReference type="ARBA" id="ARBA00022908"/>
    </source>
</evidence>
<evidence type="ECO:0000313" key="6">
    <source>
        <dbReference type="Proteomes" id="UP000774958"/>
    </source>
</evidence>
<dbReference type="EMBL" id="JAIRBT010000001">
    <property type="protein sequence ID" value="MBZ6064665.1"/>
    <property type="molecule type" value="Genomic_DNA"/>
</dbReference>
<dbReference type="PANTHER" id="PTHR30349">
    <property type="entry name" value="PHAGE INTEGRASE-RELATED"/>
    <property type="match status" value="1"/>
</dbReference>
<accession>A0ABS7V6D4</accession>
<name>A0ABS7V6D4_9GAMM</name>
<dbReference type="InterPro" id="IPR013762">
    <property type="entry name" value="Integrase-like_cat_sf"/>
</dbReference>
<organism evidence="5 6">
    <name type="scientific">Aeromonas schubertii</name>
    <dbReference type="NCBI Taxonomy" id="652"/>
    <lineage>
        <taxon>Bacteria</taxon>
        <taxon>Pseudomonadati</taxon>
        <taxon>Pseudomonadota</taxon>
        <taxon>Gammaproteobacteria</taxon>
        <taxon>Aeromonadales</taxon>
        <taxon>Aeromonadaceae</taxon>
        <taxon>Aeromonas</taxon>
    </lineage>
</organism>
<keyword evidence="1" id="KW-0229">DNA integration</keyword>
<comment type="caution">
    <text evidence="5">The sequence shown here is derived from an EMBL/GenBank/DDBJ whole genome shotgun (WGS) entry which is preliminary data.</text>
</comment>
<dbReference type="RefSeq" id="WP_224161712.1">
    <property type="nucleotide sequence ID" value="NZ_JAIRBT010000001.1"/>
</dbReference>
<gene>
    <name evidence="5" type="ORF">LA374_00335</name>
</gene>
<feature type="region of interest" description="Disordered" evidence="3">
    <location>
        <begin position="1"/>
        <end position="30"/>
    </location>
</feature>
<proteinExistence type="predicted"/>
<sequence>MTVRKLNDGKPKPWLAELYPQGRGGPRKRKRFHTQGEAKAWELFVLNEHQVKPWLGKEAKERRTLRDLISLWYRLHGQTLKKTKERLAKLDIICNGLGDPLAIEVNTKMWAHYRARRLAGEIDNGWNVGAKKAISVNTVNQELGLIKAVYGELIRLGEWKHPHPLANVRTARVPESTMTYLLDHQVSELLAAAATYPNPDLIKVIKVCLATGARWREAEGLTAQQVTPYRITYLGAETKGKRNRSIPISQELYAELMEDGKSGPLFDPCYLDFGRLLKQTSITLPNGQLTHVLRHTFASQFMLAGGNIIMLQRALGHANIRDTMRYSHLSPDHLDDVVRLNPYDRWRQNGGGV</sequence>
<evidence type="ECO:0000256" key="3">
    <source>
        <dbReference type="SAM" id="MobiDB-lite"/>
    </source>
</evidence>
<dbReference type="PANTHER" id="PTHR30349:SF93">
    <property type="entry name" value="FELS-2 PROPHAGE PROTEIN"/>
    <property type="match status" value="1"/>
</dbReference>
<dbReference type="Gene3D" id="1.10.443.10">
    <property type="entry name" value="Intergrase catalytic core"/>
    <property type="match status" value="1"/>
</dbReference>
<dbReference type="CDD" id="cd00796">
    <property type="entry name" value="INT_Rci_Hp1_C"/>
    <property type="match status" value="1"/>
</dbReference>
<evidence type="ECO:0000256" key="2">
    <source>
        <dbReference type="ARBA" id="ARBA00023172"/>
    </source>
</evidence>
<reference evidence="5 6" key="1">
    <citation type="submission" date="2021-09" db="EMBL/GenBank/DDBJ databases">
        <title>Aeromonas schubertii isolated from Asian sea bass.</title>
        <authorList>
            <person name="Pinpimai K."/>
        </authorList>
    </citation>
    <scope>NUCLEOTIDE SEQUENCE [LARGE SCALE GENOMIC DNA]</scope>
    <source>
        <strain evidence="5 6">CHULA2021a</strain>
    </source>
</reference>
<protein>
    <submittedName>
        <fullName evidence="5">Tyrosine-type recombinase/integrase</fullName>
    </submittedName>
</protein>
<keyword evidence="6" id="KW-1185">Reference proteome</keyword>
<evidence type="ECO:0000259" key="4">
    <source>
        <dbReference type="PROSITE" id="PS51898"/>
    </source>
</evidence>
<dbReference type="Pfam" id="PF24624">
    <property type="entry name" value="Int_N"/>
    <property type="match status" value="1"/>
</dbReference>
<dbReference type="Pfam" id="PF00589">
    <property type="entry name" value="Phage_integrase"/>
    <property type="match status" value="1"/>
</dbReference>
<dbReference type="SUPFAM" id="SSF56349">
    <property type="entry name" value="DNA breaking-rejoining enzymes"/>
    <property type="match status" value="1"/>
</dbReference>
<dbReference type="InterPro" id="IPR011010">
    <property type="entry name" value="DNA_brk_join_enz"/>
</dbReference>
<dbReference type="InterPro" id="IPR057084">
    <property type="entry name" value="Int_N"/>
</dbReference>
<dbReference type="InterPro" id="IPR050090">
    <property type="entry name" value="Tyrosine_recombinase_XerCD"/>
</dbReference>
<dbReference type="Proteomes" id="UP000774958">
    <property type="component" value="Unassembled WGS sequence"/>
</dbReference>
<feature type="compositionally biased region" description="Basic and acidic residues" evidence="3">
    <location>
        <begin position="1"/>
        <end position="11"/>
    </location>
</feature>
<evidence type="ECO:0000313" key="5">
    <source>
        <dbReference type="EMBL" id="MBZ6064665.1"/>
    </source>
</evidence>
<feature type="domain" description="Tyr recombinase" evidence="4">
    <location>
        <begin position="176"/>
        <end position="339"/>
    </location>
</feature>
<dbReference type="InterPro" id="IPR002104">
    <property type="entry name" value="Integrase_catalytic"/>
</dbReference>
<keyword evidence="2" id="KW-0233">DNA recombination</keyword>